<proteinExistence type="predicted"/>
<evidence type="ECO:0000313" key="6">
    <source>
        <dbReference type="Proteomes" id="UP000001449"/>
    </source>
</evidence>
<dbReference type="HOGENOM" id="CLU_499246_0_0_1"/>
<sequence>MPSKHPSDDDTVETADSTQNSKSRFALPVKKRKAKKKAAASSRGSRYVTSEVSKMYDLDGDGKLDKIERAMRDYDVDNSGDLSNQEVYQIVKEQLQAQRKAKQFKTAVMALIAVTAILAVSNLGTSFAAMFLAKEMSADTDTGAMRVASTGEIAAVQTSGETYELTDLTAEQYQERRALVLSEMEEDPHSHSHRRHLAKNNKGNKKCNSKNPDPLCNGDILFDNGVIPEAEFRIIEQKCTQQKNVNIRRRRDADTKSDCICSRGTSVVVKEKKKTKAVVDYKKGPRKNKNTDREVIIVSEDKRKLNVDCVNGNCYVSGDILLGQYGDTCDINLDECEADLVCDSSASSTKIRRSIQYGICTYPRFVVRSGGVCDTSYGLDACGNGYYCLSEDYVNGNGNLRSGGSSSSLNIVGSSGSISVGNVASSNARTRSTVSSVGYCTKRVGNGGDCFSGDACIDGYSCIGNGGAVVGASAGSAGRIVGPSGVVEWGNVASYGWCTKNTRASSGSSVAGGLSYGDDCTNSRKCGGLAVCRKSNVNGSDRWFCE</sequence>
<dbReference type="InterPro" id="IPR002048">
    <property type="entry name" value="EF_hand_dom"/>
</dbReference>
<feature type="transmembrane region" description="Helical" evidence="3">
    <location>
        <begin position="108"/>
        <end position="132"/>
    </location>
</feature>
<dbReference type="PROSITE" id="PS00018">
    <property type="entry name" value="EF_HAND_1"/>
    <property type="match status" value="1"/>
</dbReference>
<dbReference type="SUPFAM" id="SSF47473">
    <property type="entry name" value="EF-hand"/>
    <property type="match status" value="1"/>
</dbReference>
<feature type="compositionally biased region" description="Basic residues" evidence="2">
    <location>
        <begin position="29"/>
        <end position="38"/>
    </location>
</feature>
<evidence type="ECO:0000313" key="5">
    <source>
        <dbReference type="EMBL" id="EED88023.1"/>
    </source>
</evidence>
<dbReference type="InterPro" id="IPR018247">
    <property type="entry name" value="EF_Hand_1_Ca_BS"/>
</dbReference>
<keyword evidence="1" id="KW-0106">Calcium</keyword>
<dbReference type="EMBL" id="CM000652">
    <property type="protein sequence ID" value="EED88023.1"/>
    <property type="molecule type" value="Genomic_DNA"/>
</dbReference>
<dbReference type="OMA" id="AHADCED"/>
<dbReference type="GeneID" id="7443650"/>
<dbReference type="InterPro" id="IPR011992">
    <property type="entry name" value="EF-hand-dom_pair"/>
</dbReference>
<dbReference type="PaxDb" id="35128-Thaps25680"/>
<keyword evidence="3" id="KW-1133">Transmembrane helix</keyword>
<evidence type="ECO:0000259" key="4">
    <source>
        <dbReference type="PROSITE" id="PS50222"/>
    </source>
</evidence>
<dbReference type="InParanoid" id="B8CF59"/>
<evidence type="ECO:0000256" key="1">
    <source>
        <dbReference type="ARBA" id="ARBA00022837"/>
    </source>
</evidence>
<evidence type="ECO:0000256" key="2">
    <source>
        <dbReference type="SAM" id="MobiDB-lite"/>
    </source>
</evidence>
<keyword evidence="3" id="KW-0812">Transmembrane</keyword>
<keyword evidence="6" id="KW-1185">Reference proteome</keyword>
<name>B8CF59_THAPS</name>
<dbReference type="eggNOG" id="ENOG502RW6W">
    <property type="taxonomic scope" value="Eukaryota"/>
</dbReference>
<reference evidence="5 6" key="2">
    <citation type="journal article" date="2008" name="Nature">
        <title>The Phaeodactylum genome reveals the evolutionary history of diatom genomes.</title>
        <authorList>
            <person name="Bowler C."/>
            <person name="Allen A.E."/>
            <person name="Badger J.H."/>
            <person name="Grimwood J."/>
            <person name="Jabbari K."/>
            <person name="Kuo A."/>
            <person name="Maheswari U."/>
            <person name="Martens C."/>
            <person name="Maumus F."/>
            <person name="Otillar R.P."/>
            <person name="Rayko E."/>
            <person name="Salamov A."/>
            <person name="Vandepoele K."/>
            <person name="Beszteri B."/>
            <person name="Gruber A."/>
            <person name="Heijde M."/>
            <person name="Katinka M."/>
            <person name="Mock T."/>
            <person name="Valentin K."/>
            <person name="Verret F."/>
            <person name="Berges J.A."/>
            <person name="Brownlee C."/>
            <person name="Cadoret J.P."/>
            <person name="Chiovitti A."/>
            <person name="Choi C.J."/>
            <person name="Coesel S."/>
            <person name="De Martino A."/>
            <person name="Detter J.C."/>
            <person name="Durkin C."/>
            <person name="Falciatore A."/>
            <person name="Fournet J."/>
            <person name="Haruta M."/>
            <person name="Huysman M.J."/>
            <person name="Jenkins B.D."/>
            <person name="Jiroutova K."/>
            <person name="Jorgensen R.E."/>
            <person name="Joubert Y."/>
            <person name="Kaplan A."/>
            <person name="Kroger N."/>
            <person name="Kroth P.G."/>
            <person name="La Roche J."/>
            <person name="Lindquist E."/>
            <person name="Lommer M."/>
            <person name="Martin-Jezequel V."/>
            <person name="Lopez P.J."/>
            <person name="Lucas S."/>
            <person name="Mangogna M."/>
            <person name="McGinnis K."/>
            <person name="Medlin L.K."/>
            <person name="Montsant A."/>
            <person name="Oudot-Le Secq M.P."/>
            <person name="Napoli C."/>
            <person name="Obornik M."/>
            <person name="Parker M.S."/>
            <person name="Petit J.L."/>
            <person name="Porcel B.M."/>
            <person name="Poulsen N."/>
            <person name="Robison M."/>
            <person name="Rychlewski L."/>
            <person name="Rynearson T.A."/>
            <person name="Schmutz J."/>
            <person name="Shapiro H."/>
            <person name="Siaut M."/>
            <person name="Stanley M."/>
            <person name="Sussman M.R."/>
            <person name="Taylor A.R."/>
            <person name="Vardi A."/>
            <person name="von Dassow P."/>
            <person name="Vyverman W."/>
            <person name="Willis A."/>
            <person name="Wyrwicz L.S."/>
            <person name="Rokhsar D.S."/>
            <person name="Weissenbach J."/>
            <person name="Armbrust E.V."/>
            <person name="Green B.R."/>
            <person name="Van de Peer Y."/>
            <person name="Grigoriev I.V."/>
        </authorList>
    </citation>
    <scope>NUCLEOTIDE SEQUENCE [LARGE SCALE GENOMIC DNA]</scope>
    <source>
        <strain evidence="5 6">CCMP1335</strain>
    </source>
</reference>
<dbReference type="AlphaFoldDB" id="B8CF59"/>
<protein>
    <recommendedName>
        <fullName evidence="4">EF-hand domain-containing protein</fullName>
    </recommendedName>
</protein>
<keyword evidence="3" id="KW-0472">Membrane</keyword>
<dbReference type="RefSeq" id="XP_002294663.1">
    <property type="nucleotide sequence ID" value="XM_002294627.1"/>
</dbReference>
<feature type="region of interest" description="Disordered" evidence="2">
    <location>
        <begin position="187"/>
        <end position="210"/>
    </location>
</feature>
<feature type="compositionally biased region" description="Basic residues" evidence="2">
    <location>
        <begin position="191"/>
        <end position="208"/>
    </location>
</feature>
<reference evidence="5 6" key="1">
    <citation type="journal article" date="2004" name="Science">
        <title>The genome of the diatom Thalassiosira pseudonana: ecology, evolution, and metabolism.</title>
        <authorList>
            <person name="Armbrust E.V."/>
            <person name="Berges J.A."/>
            <person name="Bowler C."/>
            <person name="Green B.R."/>
            <person name="Martinez D."/>
            <person name="Putnam N.H."/>
            <person name="Zhou S."/>
            <person name="Allen A.E."/>
            <person name="Apt K.E."/>
            <person name="Bechner M."/>
            <person name="Brzezinski M.A."/>
            <person name="Chaal B.K."/>
            <person name="Chiovitti A."/>
            <person name="Davis A.K."/>
            <person name="Demarest M.S."/>
            <person name="Detter J.C."/>
            <person name="Glavina T."/>
            <person name="Goodstein D."/>
            <person name="Hadi M.Z."/>
            <person name="Hellsten U."/>
            <person name="Hildebrand M."/>
            <person name="Jenkins B.D."/>
            <person name="Jurka J."/>
            <person name="Kapitonov V.V."/>
            <person name="Kroger N."/>
            <person name="Lau W.W."/>
            <person name="Lane T.W."/>
            <person name="Larimer F.W."/>
            <person name="Lippmeier J.C."/>
            <person name="Lucas S."/>
            <person name="Medina M."/>
            <person name="Montsant A."/>
            <person name="Obornik M."/>
            <person name="Parker M.S."/>
            <person name="Palenik B."/>
            <person name="Pazour G.J."/>
            <person name="Richardson P.M."/>
            <person name="Rynearson T.A."/>
            <person name="Saito M.A."/>
            <person name="Schwartz D.C."/>
            <person name="Thamatrakoln K."/>
            <person name="Valentin K."/>
            <person name="Vardi A."/>
            <person name="Wilkerson F.P."/>
            <person name="Rokhsar D.S."/>
        </authorList>
    </citation>
    <scope>NUCLEOTIDE SEQUENCE [LARGE SCALE GENOMIC DNA]</scope>
    <source>
        <strain evidence="5 6">CCMP1335</strain>
    </source>
</reference>
<dbReference type="PROSITE" id="PS50222">
    <property type="entry name" value="EF_HAND_2"/>
    <property type="match status" value="1"/>
</dbReference>
<feature type="domain" description="EF-hand" evidence="4">
    <location>
        <begin position="62"/>
        <end position="97"/>
    </location>
</feature>
<feature type="compositionally biased region" description="Polar residues" evidence="2">
    <location>
        <begin position="14"/>
        <end position="23"/>
    </location>
</feature>
<accession>B8CF59</accession>
<dbReference type="Proteomes" id="UP000001449">
    <property type="component" value="Chromosome 20"/>
</dbReference>
<evidence type="ECO:0000256" key="3">
    <source>
        <dbReference type="SAM" id="Phobius"/>
    </source>
</evidence>
<dbReference type="KEGG" id="tps:THAPSDRAFT_25680"/>
<gene>
    <name evidence="5" type="ORF">THAPSDRAFT_25680</name>
</gene>
<organism evidence="5 6">
    <name type="scientific">Thalassiosira pseudonana</name>
    <name type="common">Marine diatom</name>
    <name type="synonym">Cyclotella nana</name>
    <dbReference type="NCBI Taxonomy" id="35128"/>
    <lineage>
        <taxon>Eukaryota</taxon>
        <taxon>Sar</taxon>
        <taxon>Stramenopiles</taxon>
        <taxon>Ochrophyta</taxon>
        <taxon>Bacillariophyta</taxon>
        <taxon>Coscinodiscophyceae</taxon>
        <taxon>Thalassiosirophycidae</taxon>
        <taxon>Thalassiosirales</taxon>
        <taxon>Thalassiosiraceae</taxon>
        <taxon>Thalassiosira</taxon>
    </lineage>
</organism>
<dbReference type="GO" id="GO:0005509">
    <property type="term" value="F:calcium ion binding"/>
    <property type="evidence" value="ECO:0007669"/>
    <property type="project" value="InterPro"/>
</dbReference>
<feature type="region of interest" description="Disordered" evidence="2">
    <location>
        <begin position="1"/>
        <end position="44"/>
    </location>
</feature>